<accession>A0AC34FWC5</accession>
<evidence type="ECO:0000313" key="1">
    <source>
        <dbReference type="Proteomes" id="UP000887579"/>
    </source>
</evidence>
<evidence type="ECO:0000313" key="2">
    <source>
        <dbReference type="WBParaSite" id="ES5_v2.g21557.t1"/>
    </source>
</evidence>
<reference evidence="2" key="1">
    <citation type="submission" date="2022-11" db="UniProtKB">
        <authorList>
            <consortium name="WormBaseParasite"/>
        </authorList>
    </citation>
    <scope>IDENTIFICATION</scope>
</reference>
<name>A0AC34FWC5_9BILA</name>
<sequence>MYGCETSDPPTSHLELPMRSWSNNQQSKLEVYLEFYDVCAAGEYKIAGTLKENAFLDYNIYDSERIVQVPILK</sequence>
<dbReference type="WBParaSite" id="ES5_v2.g21557.t1">
    <property type="protein sequence ID" value="ES5_v2.g21557.t1"/>
    <property type="gene ID" value="ES5_v2.g21557"/>
</dbReference>
<dbReference type="Proteomes" id="UP000887579">
    <property type="component" value="Unplaced"/>
</dbReference>
<protein>
    <submittedName>
        <fullName evidence="2">Uncharacterized protein</fullName>
    </submittedName>
</protein>
<organism evidence="1 2">
    <name type="scientific">Panagrolaimus sp. ES5</name>
    <dbReference type="NCBI Taxonomy" id="591445"/>
    <lineage>
        <taxon>Eukaryota</taxon>
        <taxon>Metazoa</taxon>
        <taxon>Ecdysozoa</taxon>
        <taxon>Nematoda</taxon>
        <taxon>Chromadorea</taxon>
        <taxon>Rhabditida</taxon>
        <taxon>Tylenchina</taxon>
        <taxon>Panagrolaimomorpha</taxon>
        <taxon>Panagrolaimoidea</taxon>
        <taxon>Panagrolaimidae</taxon>
        <taxon>Panagrolaimus</taxon>
    </lineage>
</organism>
<proteinExistence type="predicted"/>